<sequence length="200" mass="23505">MIKNILTIFLLLILFTACSTNQLSLNIEKKIEREKVSVELLNEISFILVLLKQNNLEVINSKLINPKFGVYKVYKDDNTNKITFTHSLQIDEISNEVDSFEIKQEVVTFNCSPDNDAFYGWSKEGTFLTPYIKPYLSKIMNEENKININKYKEDELKRVELIEKTSYELIVTYNKIFYLTKIDNNWYITLIDEVKTNCSK</sequence>
<dbReference type="KEGG" id="adz:ADFLV_0211"/>
<gene>
    <name evidence="1" type="ORF">ADFLV_0211</name>
</gene>
<proteinExistence type="predicted"/>
<dbReference type="EMBL" id="CP053835">
    <property type="protein sequence ID" value="QKF76278.1"/>
    <property type="molecule type" value="Genomic_DNA"/>
</dbReference>
<name>A0AAE7BD19_9BACT</name>
<organism evidence="1 2">
    <name type="scientific">Arcobacter defluvii</name>
    <dbReference type="NCBI Taxonomy" id="873191"/>
    <lineage>
        <taxon>Bacteria</taxon>
        <taxon>Pseudomonadati</taxon>
        <taxon>Campylobacterota</taxon>
        <taxon>Epsilonproteobacteria</taxon>
        <taxon>Campylobacterales</taxon>
        <taxon>Arcobacteraceae</taxon>
        <taxon>Arcobacter</taxon>
    </lineage>
</organism>
<dbReference type="Proteomes" id="UP000503313">
    <property type="component" value="Chromosome"/>
</dbReference>
<dbReference type="RefSeq" id="WP_129011744.1">
    <property type="nucleotide sequence ID" value="NZ_CP053835.1"/>
</dbReference>
<dbReference type="AlphaFoldDB" id="A0AAE7BD19"/>
<evidence type="ECO:0000313" key="2">
    <source>
        <dbReference type="Proteomes" id="UP000503313"/>
    </source>
</evidence>
<dbReference type="PROSITE" id="PS51257">
    <property type="entry name" value="PROKAR_LIPOPROTEIN"/>
    <property type="match status" value="1"/>
</dbReference>
<evidence type="ECO:0008006" key="3">
    <source>
        <dbReference type="Google" id="ProtNLM"/>
    </source>
</evidence>
<protein>
    <recommendedName>
        <fullName evidence="3">Lipoprotein</fullName>
    </recommendedName>
</protein>
<keyword evidence="2" id="KW-1185">Reference proteome</keyword>
<evidence type="ECO:0000313" key="1">
    <source>
        <dbReference type="EMBL" id="QKF76278.1"/>
    </source>
</evidence>
<reference evidence="1 2" key="1">
    <citation type="submission" date="2020-05" db="EMBL/GenBank/DDBJ databases">
        <title>Complete genome sequencing of Campylobacter and Arcobacter type strains.</title>
        <authorList>
            <person name="Miller W.G."/>
            <person name="Yee E."/>
        </authorList>
    </citation>
    <scope>NUCLEOTIDE SEQUENCE [LARGE SCALE GENOMIC DNA]</scope>
    <source>
        <strain evidence="1 2">LMG 25694</strain>
    </source>
</reference>
<accession>A0AAE7BD19</accession>